<name>A0ABY9WP40_9BACT</name>
<keyword evidence="2" id="KW-1185">Reference proteome</keyword>
<proteinExistence type="predicted"/>
<organism evidence="1 2">
    <name type="scientific">Archangium minus</name>
    <dbReference type="NCBI Taxonomy" id="83450"/>
    <lineage>
        <taxon>Bacteria</taxon>
        <taxon>Pseudomonadati</taxon>
        <taxon>Myxococcota</taxon>
        <taxon>Myxococcia</taxon>
        <taxon>Myxococcales</taxon>
        <taxon>Cystobacterineae</taxon>
        <taxon>Archangiaceae</taxon>
        <taxon>Archangium</taxon>
    </lineage>
</organism>
<sequence>MQMSRTYVLSILVLMVGLVGCGSTEEELEQGELLAPVVGPSKMDDDRDPPKGMNGIRPSCFWAAGTQQALRTLGDAALDQGAGFLPSIPLSQVSESCRHVLRSAVQCALTREQSVRDPVTGEFYTGWWGLAPSWAGNVLDTSGRRYVTACLVQRLNYYGSSVPILLEGPHSAVARNKDYDSQFPLEESTVFGDLFSSTTPLLGILPAFNVYVCWETLLPQSCGLLGLPLLFEKRICDDAILCGLVPLGPCALTCMRNGPYWKCRPPLDLLSPFWTETVRVKLETDSCQ</sequence>
<gene>
    <name evidence="1" type="ORF">F0U60_12950</name>
</gene>
<accession>A0ABY9WP40</accession>
<evidence type="ECO:0008006" key="3">
    <source>
        <dbReference type="Google" id="ProtNLM"/>
    </source>
</evidence>
<dbReference type="PROSITE" id="PS51257">
    <property type="entry name" value="PROKAR_LIPOPROTEIN"/>
    <property type="match status" value="1"/>
</dbReference>
<dbReference type="RefSeq" id="WP_395818638.1">
    <property type="nucleotide sequence ID" value="NZ_CP043494.1"/>
</dbReference>
<dbReference type="Proteomes" id="UP001611383">
    <property type="component" value="Chromosome"/>
</dbReference>
<evidence type="ECO:0000313" key="2">
    <source>
        <dbReference type="Proteomes" id="UP001611383"/>
    </source>
</evidence>
<protein>
    <recommendedName>
        <fullName evidence="3">Lipoprotein</fullName>
    </recommendedName>
</protein>
<dbReference type="EMBL" id="CP043494">
    <property type="protein sequence ID" value="WNG44899.1"/>
    <property type="molecule type" value="Genomic_DNA"/>
</dbReference>
<evidence type="ECO:0000313" key="1">
    <source>
        <dbReference type="EMBL" id="WNG44899.1"/>
    </source>
</evidence>
<reference evidence="1 2" key="1">
    <citation type="submission" date="2019-08" db="EMBL/GenBank/DDBJ databases">
        <title>Archangium and Cystobacter genomes.</title>
        <authorList>
            <person name="Chen I.-C.K."/>
            <person name="Wielgoss S."/>
        </authorList>
    </citation>
    <scope>NUCLEOTIDE SEQUENCE [LARGE SCALE GENOMIC DNA]</scope>
    <source>
        <strain evidence="1 2">Cbm 6</strain>
    </source>
</reference>